<feature type="transmembrane region" description="Helical" evidence="13">
    <location>
        <begin position="160"/>
        <end position="182"/>
    </location>
</feature>
<dbReference type="OrthoDB" id="9796672at2"/>
<dbReference type="RefSeq" id="WP_007467016.1">
    <property type="nucleotide sequence ID" value="NZ_KI391954.1"/>
</dbReference>
<keyword evidence="7 13" id="KW-1133">Transmembrane helix</keyword>
<dbReference type="UniPathway" id="UPA00085"/>
<dbReference type="PROSITE" id="PS00379">
    <property type="entry name" value="CDP_ALCOHOL_P_TRANSF"/>
    <property type="match status" value="1"/>
</dbReference>
<keyword evidence="9 13" id="KW-0472">Membrane</keyword>
<evidence type="ECO:0000256" key="5">
    <source>
        <dbReference type="ARBA" id="ARBA00022679"/>
    </source>
</evidence>
<evidence type="ECO:0000256" key="3">
    <source>
        <dbReference type="ARBA" id="ARBA00010441"/>
    </source>
</evidence>
<evidence type="ECO:0000256" key="4">
    <source>
        <dbReference type="ARBA" id="ARBA00022516"/>
    </source>
</evidence>
<keyword evidence="6 13" id="KW-0812">Transmembrane</keyword>
<dbReference type="InterPro" id="IPR000462">
    <property type="entry name" value="CDP-OH_P_trans"/>
</dbReference>
<evidence type="ECO:0000256" key="9">
    <source>
        <dbReference type="ARBA" id="ARBA00023136"/>
    </source>
</evidence>
<comment type="pathway">
    <text evidence="2">Lipid metabolism; phospholipid metabolism.</text>
</comment>
<dbReference type="GO" id="GO:0016020">
    <property type="term" value="C:membrane"/>
    <property type="evidence" value="ECO:0007669"/>
    <property type="project" value="UniProtKB-SubCell"/>
</dbReference>
<comment type="similarity">
    <text evidence="3 12">Belongs to the CDP-alcohol phosphatidyltransferase class-I family.</text>
</comment>
<accession>E5XL59</accession>
<proteinExistence type="inferred from homology"/>
<dbReference type="PANTHER" id="PTHR14269:SF62">
    <property type="entry name" value="CDP-DIACYLGLYCEROL--GLYCEROL-3-PHOSPHATE 3-PHOSPHATIDYLTRANSFERASE 1, CHLOROPLASTIC"/>
    <property type="match status" value="1"/>
</dbReference>
<evidence type="ECO:0000256" key="8">
    <source>
        <dbReference type="ARBA" id="ARBA00023098"/>
    </source>
</evidence>
<keyword evidence="5 12" id="KW-0808">Transferase</keyword>
<dbReference type="Pfam" id="PF01066">
    <property type="entry name" value="CDP-OH_P_transf"/>
    <property type="match status" value="1"/>
</dbReference>
<reference evidence="14 15" key="1">
    <citation type="journal article" date="2011" name="Stand. Genomic Sci.">
        <title>High quality draft genome sequence of Segniliparus rugosus CDC 945(T)= (ATCC BAA-974(T)).</title>
        <authorList>
            <person name="Earl A.M."/>
            <person name="Desjardins C.A."/>
            <person name="Fitzgerald M.G."/>
            <person name="Arachchi H.M."/>
            <person name="Zeng Q."/>
            <person name="Mehta T."/>
            <person name="Griggs A."/>
            <person name="Birren B.W."/>
            <person name="Toney N.C."/>
            <person name="Carr J."/>
            <person name="Posey J."/>
            <person name="Butler W.R."/>
        </authorList>
    </citation>
    <scope>NUCLEOTIDE SEQUENCE [LARGE SCALE GENOMIC DNA]</scope>
    <source>
        <strain evidence="15">ATCC BAA-974 / DSM 45345 / CCUG 50838 / CIP 108380 / JCM 13579 / CDC 945</strain>
    </source>
</reference>
<organism evidence="14 15">
    <name type="scientific">Segniliparus rugosus (strain ATCC BAA-974 / DSM 45345 / CCUG 50838 / CIP 108380 / JCM 13579 / CDC 945)</name>
    <dbReference type="NCBI Taxonomy" id="679197"/>
    <lineage>
        <taxon>Bacteria</taxon>
        <taxon>Bacillati</taxon>
        <taxon>Actinomycetota</taxon>
        <taxon>Actinomycetes</taxon>
        <taxon>Mycobacteriales</taxon>
        <taxon>Segniliparaceae</taxon>
        <taxon>Segniliparus</taxon>
    </lineage>
</organism>
<dbReference type="Gene3D" id="1.20.120.1760">
    <property type="match status" value="1"/>
</dbReference>
<dbReference type="PIRSF" id="PIRSF000847">
    <property type="entry name" value="Phos_ph_gly_syn"/>
    <property type="match status" value="1"/>
</dbReference>
<dbReference type="InterPro" id="IPR048254">
    <property type="entry name" value="CDP_ALCOHOL_P_TRANSF_CS"/>
</dbReference>
<dbReference type="EMBL" id="ACZI02000003">
    <property type="protein sequence ID" value="EFV14927.1"/>
    <property type="molecule type" value="Genomic_DNA"/>
</dbReference>
<evidence type="ECO:0000256" key="11">
    <source>
        <dbReference type="ARBA" id="ARBA00023264"/>
    </source>
</evidence>
<dbReference type="InterPro" id="IPR050324">
    <property type="entry name" value="CDP-alcohol_PTase-I"/>
</dbReference>
<keyword evidence="10" id="KW-0594">Phospholipid biosynthesis</keyword>
<evidence type="ECO:0000256" key="2">
    <source>
        <dbReference type="ARBA" id="ARBA00005074"/>
    </source>
</evidence>
<dbReference type="Proteomes" id="UP000004816">
    <property type="component" value="Unassembled WGS sequence"/>
</dbReference>
<evidence type="ECO:0000256" key="6">
    <source>
        <dbReference type="ARBA" id="ARBA00022692"/>
    </source>
</evidence>
<dbReference type="GO" id="GO:0008444">
    <property type="term" value="F:CDP-diacylglycerol-glycerol-3-phosphate 3-phosphatidyltransferase activity"/>
    <property type="evidence" value="ECO:0007669"/>
    <property type="project" value="InterPro"/>
</dbReference>
<evidence type="ECO:0000256" key="10">
    <source>
        <dbReference type="ARBA" id="ARBA00023209"/>
    </source>
</evidence>
<keyword evidence="11" id="KW-1208">Phospholipid metabolism</keyword>
<evidence type="ECO:0000313" key="14">
    <source>
        <dbReference type="EMBL" id="EFV14927.1"/>
    </source>
</evidence>
<dbReference type="HOGENOM" id="CLU_051314_6_1_11"/>
<dbReference type="AlphaFoldDB" id="E5XL59"/>
<gene>
    <name evidence="14" type="ORF">HMPREF9336_00228</name>
</gene>
<feature type="transmembrane region" description="Helical" evidence="13">
    <location>
        <begin position="129"/>
        <end position="148"/>
    </location>
</feature>
<comment type="caution">
    <text evidence="14">The sequence shown here is derived from an EMBL/GenBank/DDBJ whole genome shotgun (WGS) entry which is preliminary data.</text>
</comment>
<keyword evidence="15" id="KW-1185">Reference proteome</keyword>
<keyword evidence="4" id="KW-0444">Lipid biosynthesis</keyword>
<evidence type="ECO:0000256" key="13">
    <source>
        <dbReference type="SAM" id="Phobius"/>
    </source>
</evidence>
<protein>
    <recommendedName>
        <fullName evidence="16">CDP-diacylglycerol--glycerol-3-phosphate 3-phosphatidyltransferase</fullName>
    </recommendedName>
</protein>
<evidence type="ECO:0000313" key="15">
    <source>
        <dbReference type="Proteomes" id="UP000004816"/>
    </source>
</evidence>
<comment type="subcellular location">
    <subcellularLocation>
        <location evidence="1">Membrane</location>
        <topology evidence="1">Multi-pass membrane protein</topology>
    </subcellularLocation>
</comment>
<dbReference type="InterPro" id="IPR004570">
    <property type="entry name" value="Phosphatidylglycerol_P_synth"/>
</dbReference>
<evidence type="ECO:0000256" key="12">
    <source>
        <dbReference type="RuleBase" id="RU003750"/>
    </source>
</evidence>
<evidence type="ECO:0000256" key="7">
    <source>
        <dbReference type="ARBA" id="ARBA00022989"/>
    </source>
</evidence>
<name>E5XL59_SEGRC</name>
<evidence type="ECO:0000256" key="1">
    <source>
        <dbReference type="ARBA" id="ARBA00004141"/>
    </source>
</evidence>
<feature type="transmembrane region" description="Helical" evidence="13">
    <location>
        <begin position="20"/>
        <end position="48"/>
    </location>
</feature>
<dbReference type="STRING" id="679197.HMPREF9336_00228"/>
<keyword evidence="8" id="KW-0443">Lipid metabolism</keyword>
<dbReference type="eggNOG" id="COG0558">
    <property type="taxonomic scope" value="Bacteria"/>
</dbReference>
<sequence>MDERSGELSSRVLTVPNLLSFLRLAGIPVLCWALAAHHDLLALIVLVMSGITDWADGKLARLLDQSSKLGALLDPVVDRLYLVVVAVGFAARDIVPWPIIAGLVARDVALAVSAALLGRKGWEPLEVLYLGKAATFALMSAFPWLLLGRLDSPVAVLSSSLGWALLGWGGAMYLWTAILYWWQTVATLRTRQ</sequence>
<dbReference type="GO" id="GO:0046474">
    <property type="term" value="P:glycerophospholipid biosynthetic process"/>
    <property type="evidence" value="ECO:0007669"/>
    <property type="project" value="TreeGrafter"/>
</dbReference>
<dbReference type="PANTHER" id="PTHR14269">
    <property type="entry name" value="CDP-DIACYLGLYCEROL--GLYCEROL-3-PHOSPHATE 3-PHOSPHATIDYLTRANSFERASE-RELATED"/>
    <property type="match status" value="1"/>
</dbReference>
<evidence type="ECO:0008006" key="16">
    <source>
        <dbReference type="Google" id="ProtNLM"/>
    </source>
</evidence>
<dbReference type="InterPro" id="IPR043130">
    <property type="entry name" value="CDP-OH_PTrfase_TM_dom"/>
</dbReference>